<evidence type="ECO:0000256" key="1">
    <source>
        <dbReference type="SAM" id="MobiDB-lite"/>
    </source>
</evidence>
<gene>
    <name evidence="2" type="ORF">HPB52_018295</name>
</gene>
<evidence type="ECO:0000313" key="3">
    <source>
        <dbReference type="Proteomes" id="UP000821837"/>
    </source>
</evidence>
<reference evidence="2" key="1">
    <citation type="journal article" date="2020" name="Cell">
        <title>Large-Scale Comparative Analyses of Tick Genomes Elucidate Their Genetic Diversity and Vector Capacities.</title>
        <authorList>
            <consortium name="Tick Genome and Microbiome Consortium (TIGMIC)"/>
            <person name="Jia N."/>
            <person name="Wang J."/>
            <person name="Shi W."/>
            <person name="Du L."/>
            <person name="Sun Y."/>
            <person name="Zhan W."/>
            <person name="Jiang J.F."/>
            <person name="Wang Q."/>
            <person name="Zhang B."/>
            <person name="Ji P."/>
            <person name="Bell-Sakyi L."/>
            <person name="Cui X.M."/>
            <person name="Yuan T.T."/>
            <person name="Jiang B.G."/>
            <person name="Yang W.F."/>
            <person name="Lam T.T."/>
            <person name="Chang Q.C."/>
            <person name="Ding S.J."/>
            <person name="Wang X.J."/>
            <person name="Zhu J.G."/>
            <person name="Ruan X.D."/>
            <person name="Zhao L."/>
            <person name="Wei J.T."/>
            <person name="Ye R.Z."/>
            <person name="Que T.C."/>
            <person name="Du C.H."/>
            <person name="Zhou Y.H."/>
            <person name="Cheng J.X."/>
            <person name="Dai P.F."/>
            <person name="Guo W.B."/>
            <person name="Han X.H."/>
            <person name="Huang E.J."/>
            <person name="Li L.F."/>
            <person name="Wei W."/>
            <person name="Gao Y.C."/>
            <person name="Liu J.Z."/>
            <person name="Shao H.Z."/>
            <person name="Wang X."/>
            <person name="Wang C.C."/>
            <person name="Yang T.C."/>
            <person name="Huo Q.B."/>
            <person name="Li W."/>
            <person name="Chen H.Y."/>
            <person name="Chen S.E."/>
            <person name="Zhou L.G."/>
            <person name="Ni X.B."/>
            <person name="Tian J.H."/>
            <person name="Sheng Y."/>
            <person name="Liu T."/>
            <person name="Pan Y.S."/>
            <person name="Xia L.Y."/>
            <person name="Li J."/>
            <person name="Zhao F."/>
            <person name="Cao W.C."/>
        </authorList>
    </citation>
    <scope>NUCLEOTIDE SEQUENCE</scope>
    <source>
        <strain evidence="2">Rsan-2018</strain>
    </source>
</reference>
<reference evidence="2" key="2">
    <citation type="submission" date="2021-09" db="EMBL/GenBank/DDBJ databases">
        <authorList>
            <person name="Jia N."/>
            <person name="Wang J."/>
            <person name="Shi W."/>
            <person name="Du L."/>
            <person name="Sun Y."/>
            <person name="Zhan W."/>
            <person name="Jiang J."/>
            <person name="Wang Q."/>
            <person name="Zhang B."/>
            <person name="Ji P."/>
            <person name="Sakyi L.B."/>
            <person name="Cui X."/>
            <person name="Yuan T."/>
            <person name="Jiang B."/>
            <person name="Yang W."/>
            <person name="Lam T.T.-Y."/>
            <person name="Chang Q."/>
            <person name="Ding S."/>
            <person name="Wang X."/>
            <person name="Zhu J."/>
            <person name="Ruan X."/>
            <person name="Zhao L."/>
            <person name="Wei J."/>
            <person name="Que T."/>
            <person name="Du C."/>
            <person name="Cheng J."/>
            <person name="Dai P."/>
            <person name="Han X."/>
            <person name="Huang E."/>
            <person name="Gao Y."/>
            <person name="Liu J."/>
            <person name="Shao H."/>
            <person name="Ye R."/>
            <person name="Li L."/>
            <person name="Wei W."/>
            <person name="Wang X."/>
            <person name="Wang C."/>
            <person name="Huo Q."/>
            <person name="Li W."/>
            <person name="Guo W."/>
            <person name="Chen H."/>
            <person name="Chen S."/>
            <person name="Zhou L."/>
            <person name="Zhou L."/>
            <person name="Ni X."/>
            <person name="Tian J."/>
            <person name="Zhou Y."/>
            <person name="Sheng Y."/>
            <person name="Liu T."/>
            <person name="Pan Y."/>
            <person name="Xia L."/>
            <person name="Li J."/>
            <person name="Zhao F."/>
            <person name="Cao W."/>
        </authorList>
    </citation>
    <scope>NUCLEOTIDE SEQUENCE</scope>
    <source>
        <strain evidence="2">Rsan-2018</strain>
        <tissue evidence="2">Larvae</tissue>
    </source>
</reference>
<dbReference type="Proteomes" id="UP000821837">
    <property type="component" value="Unassembled WGS sequence"/>
</dbReference>
<protein>
    <submittedName>
        <fullName evidence="2">Uncharacterized protein</fullName>
    </submittedName>
</protein>
<comment type="caution">
    <text evidence="2">The sequence shown here is derived from an EMBL/GenBank/DDBJ whole genome shotgun (WGS) entry which is preliminary data.</text>
</comment>
<feature type="region of interest" description="Disordered" evidence="1">
    <location>
        <begin position="320"/>
        <end position="349"/>
    </location>
</feature>
<sequence length="349" mass="38281">MSKVVIGAGWTTALSKRKSTKESLPAAGVPVTGRPYGKNVGFQPLANVKKRLANASRLPRLPREHFRVIVRLQGGLNVKNTSNLRITQALTTAAGHDVSSYFAAPDNTCKGIIRNIDMEFNHEELRRLIIQPRNPNVLDVRRIKNSTMVVILFEGLSPKLRHVWSQHDQVHPLTKADGRLLCLWSTRPQSRRVPYSGECDLAGFAESAPLATSTFARQSAPSVEGLNPRPTEAVGRPNRQTSPGLEAHPEAPMEMRPGAVAGPKAVLGPEACCHGDRVGRPCQGILDKEQNNDRIIQLERENAALKAAIEQLRAEMAELRKEANTAKSEVPQPPQVTSVETPMEPKRGL</sequence>
<organism evidence="2 3">
    <name type="scientific">Rhipicephalus sanguineus</name>
    <name type="common">Brown dog tick</name>
    <name type="synonym">Ixodes sanguineus</name>
    <dbReference type="NCBI Taxonomy" id="34632"/>
    <lineage>
        <taxon>Eukaryota</taxon>
        <taxon>Metazoa</taxon>
        <taxon>Ecdysozoa</taxon>
        <taxon>Arthropoda</taxon>
        <taxon>Chelicerata</taxon>
        <taxon>Arachnida</taxon>
        <taxon>Acari</taxon>
        <taxon>Parasitiformes</taxon>
        <taxon>Ixodida</taxon>
        <taxon>Ixodoidea</taxon>
        <taxon>Ixodidae</taxon>
        <taxon>Rhipicephalinae</taxon>
        <taxon>Rhipicephalus</taxon>
        <taxon>Rhipicephalus</taxon>
    </lineage>
</organism>
<accession>A0A9D4SZE6</accession>
<evidence type="ECO:0000313" key="2">
    <source>
        <dbReference type="EMBL" id="KAH7957379.1"/>
    </source>
</evidence>
<keyword evidence="3" id="KW-1185">Reference proteome</keyword>
<feature type="region of interest" description="Disordered" evidence="1">
    <location>
        <begin position="217"/>
        <end position="251"/>
    </location>
</feature>
<name>A0A9D4SZE6_RHISA</name>
<dbReference type="AlphaFoldDB" id="A0A9D4SZE6"/>
<dbReference type="EMBL" id="JABSTV010001250">
    <property type="protein sequence ID" value="KAH7957379.1"/>
    <property type="molecule type" value="Genomic_DNA"/>
</dbReference>
<proteinExistence type="predicted"/>